<dbReference type="SUPFAM" id="SSF53155">
    <property type="entry name" value="Methylated DNA-protein cysteine methyltransferase domain"/>
    <property type="match status" value="1"/>
</dbReference>
<keyword evidence="6" id="KW-0227">DNA damage</keyword>
<name>I1XKN7_METNJ</name>
<dbReference type="PATRIC" id="fig|754476.3.peg.2119"/>
<dbReference type="Gene3D" id="3.30.160.70">
    <property type="entry name" value="Methylated DNA-protein cysteine methyltransferase domain"/>
    <property type="match status" value="1"/>
</dbReference>
<proteinExistence type="inferred from homology"/>
<dbReference type="InterPro" id="IPR014048">
    <property type="entry name" value="MethylDNA_cys_MeTrfase_DNA-bd"/>
</dbReference>
<dbReference type="InterPro" id="IPR001497">
    <property type="entry name" value="MethylDNA_cys_MeTrfase_AS"/>
</dbReference>
<dbReference type="Gene3D" id="1.10.10.10">
    <property type="entry name" value="Winged helix-like DNA-binding domain superfamily/Winged helix DNA-binding domain"/>
    <property type="match status" value="1"/>
</dbReference>
<dbReference type="AlphaFoldDB" id="I1XKN7"/>
<evidence type="ECO:0000259" key="9">
    <source>
        <dbReference type="Pfam" id="PF01035"/>
    </source>
</evidence>
<dbReference type="EMBL" id="CP003390">
    <property type="protein sequence ID" value="AFI84956.1"/>
    <property type="molecule type" value="Genomic_DNA"/>
</dbReference>
<evidence type="ECO:0000256" key="1">
    <source>
        <dbReference type="ARBA" id="ARBA00001286"/>
    </source>
</evidence>
<dbReference type="EC" id="2.1.1.63" evidence="3"/>
<reference evidence="10 11" key="1">
    <citation type="journal article" date="2012" name="J. Bacteriol.">
        <title>Complete genome sequences of Methylophaga sp. strain JAM1 and Methylophaga sp. strain JAM7.</title>
        <authorList>
            <person name="Villeneuve C."/>
            <person name="Martineau C."/>
            <person name="Mauffrey F."/>
            <person name="Villemur R."/>
        </authorList>
    </citation>
    <scope>NUCLEOTIDE SEQUENCE [LARGE SCALE GENOMIC DNA]</scope>
    <source>
        <strain evidence="10 11">JAM1</strain>
    </source>
</reference>
<protein>
    <recommendedName>
        <fullName evidence="3">methylated-DNA--[protein]-cysteine S-methyltransferase</fullName>
        <ecNumber evidence="3">2.1.1.63</ecNumber>
    </recommendedName>
</protein>
<keyword evidence="4 10" id="KW-0489">Methyltransferase</keyword>
<feature type="domain" description="Methylated-DNA-[protein]-cysteine S-methyltransferase DNA binding" evidence="9">
    <location>
        <begin position="96"/>
        <end position="175"/>
    </location>
</feature>
<dbReference type="GO" id="GO:0032259">
    <property type="term" value="P:methylation"/>
    <property type="evidence" value="ECO:0007669"/>
    <property type="project" value="UniProtKB-KW"/>
</dbReference>
<dbReference type="InterPro" id="IPR036217">
    <property type="entry name" value="MethylDNA_cys_MeTrfase_DNAb"/>
</dbReference>
<dbReference type="OrthoDB" id="9811249at2"/>
<comment type="catalytic activity">
    <reaction evidence="8">
        <text>a 6-O-methyl-2'-deoxyguanosine in DNA + L-cysteinyl-[protein] = S-methyl-L-cysteinyl-[protein] + a 2'-deoxyguanosine in DNA</text>
        <dbReference type="Rhea" id="RHEA:24000"/>
        <dbReference type="Rhea" id="RHEA-COMP:10131"/>
        <dbReference type="Rhea" id="RHEA-COMP:10132"/>
        <dbReference type="Rhea" id="RHEA-COMP:11367"/>
        <dbReference type="Rhea" id="RHEA-COMP:11368"/>
        <dbReference type="ChEBI" id="CHEBI:29950"/>
        <dbReference type="ChEBI" id="CHEBI:82612"/>
        <dbReference type="ChEBI" id="CHEBI:85445"/>
        <dbReference type="ChEBI" id="CHEBI:85448"/>
        <dbReference type="EC" id="2.1.1.63"/>
    </reaction>
</comment>
<dbReference type="FunFam" id="1.10.10.10:FF:000214">
    <property type="entry name" value="Methylated-DNA--protein-cysteine methyltransferase"/>
    <property type="match status" value="1"/>
</dbReference>
<dbReference type="eggNOG" id="COG0350">
    <property type="taxonomic scope" value="Bacteria"/>
</dbReference>
<sequence length="179" mass="19350">MANGLQAITPEFEQIHFAIGISPVGNVLVGESANGICAVYLGKSAKELMVCLQKQFPTAKCVDGGNGIKNTLSKVIEIIHNPQKNTDFNLDLRGTPFQQQVWQALLEIPVGSTVCYSDIAEKLHNPGAVRAIASACGANNIAVIIPCHRVIRKDGAISGYRWGVESKQALLRRERLMLA</sequence>
<evidence type="ECO:0000256" key="5">
    <source>
        <dbReference type="ARBA" id="ARBA00022679"/>
    </source>
</evidence>
<dbReference type="SUPFAM" id="SSF46767">
    <property type="entry name" value="Methylated DNA-protein cysteine methyltransferase, C-terminal domain"/>
    <property type="match status" value="1"/>
</dbReference>
<dbReference type="GO" id="GO:0006281">
    <property type="term" value="P:DNA repair"/>
    <property type="evidence" value="ECO:0007669"/>
    <property type="project" value="UniProtKB-KW"/>
</dbReference>
<dbReference type="RefSeq" id="WP_014707324.1">
    <property type="nucleotide sequence ID" value="NC_017857.3"/>
</dbReference>
<comment type="catalytic activity">
    <reaction evidence="1">
        <text>a 4-O-methyl-thymidine in DNA + L-cysteinyl-[protein] = a thymidine in DNA + S-methyl-L-cysteinyl-[protein]</text>
        <dbReference type="Rhea" id="RHEA:53428"/>
        <dbReference type="Rhea" id="RHEA-COMP:10131"/>
        <dbReference type="Rhea" id="RHEA-COMP:10132"/>
        <dbReference type="Rhea" id="RHEA-COMP:13555"/>
        <dbReference type="Rhea" id="RHEA-COMP:13556"/>
        <dbReference type="ChEBI" id="CHEBI:29950"/>
        <dbReference type="ChEBI" id="CHEBI:82612"/>
        <dbReference type="ChEBI" id="CHEBI:137386"/>
        <dbReference type="ChEBI" id="CHEBI:137387"/>
        <dbReference type="EC" id="2.1.1.63"/>
    </reaction>
</comment>
<evidence type="ECO:0000313" key="10">
    <source>
        <dbReference type="EMBL" id="AFI84956.1"/>
    </source>
</evidence>
<accession>I1XKN7</accession>
<evidence type="ECO:0000256" key="7">
    <source>
        <dbReference type="ARBA" id="ARBA00023204"/>
    </source>
</evidence>
<evidence type="ECO:0000256" key="6">
    <source>
        <dbReference type="ARBA" id="ARBA00022763"/>
    </source>
</evidence>
<evidence type="ECO:0000256" key="2">
    <source>
        <dbReference type="ARBA" id="ARBA00008711"/>
    </source>
</evidence>
<evidence type="ECO:0000313" key="11">
    <source>
        <dbReference type="Proteomes" id="UP000009144"/>
    </source>
</evidence>
<dbReference type="PROSITE" id="PS00374">
    <property type="entry name" value="MGMT"/>
    <property type="match status" value="1"/>
</dbReference>
<dbReference type="NCBIfam" id="TIGR00589">
    <property type="entry name" value="ogt"/>
    <property type="match status" value="1"/>
</dbReference>
<evidence type="ECO:0000256" key="8">
    <source>
        <dbReference type="ARBA" id="ARBA00049348"/>
    </source>
</evidence>
<dbReference type="Pfam" id="PF01035">
    <property type="entry name" value="DNA_binding_1"/>
    <property type="match status" value="1"/>
</dbReference>
<keyword evidence="7" id="KW-0234">DNA repair</keyword>
<organism evidence="10 11">
    <name type="scientific">Methylophaga nitratireducenticrescens</name>
    <dbReference type="NCBI Taxonomy" id="754476"/>
    <lineage>
        <taxon>Bacteria</taxon>
        <taxon>Pseudomonadati</taxon>
        <taxon>Pseudomonadota</taxon>
        <taxon>Gammaproteobacteria</taxon>
        <taxon>Thiotrichales</taxon>
        <taxon>Piscirickettsiaceae</taxon>
        <taxon>Methylophaga</taxon>
    </lineage>
</organism>
<dbReference type="STRING" id="754476.Q7A_2142"/>
<dbReference type="InterPro" id="IPR036631">
    <property type="entry name" value="MGMT_N_sf"/>
</dbReference>
<dbReference type="Proteomes" id="UP000009144">
    <property type="component" value="Chromosome"/>
</dbReference>
<evidence type="ECO:0000256" key="3">
    <source>
        <dbReference type="ARBA" id="ARBA00011918"/>
    </source>
</evidence>
<dbReference type="CDD" id="cd06445">
    <property type="entry name" value="ATase"/>
    <property type="match status" value="1"/>
</dbReference>
<gene>
    <name evidence="10" type="ordered locus">Q7A_2142</name>
</gene>
<reference evidence="10 11" key="2">
    <citation type="journal article" date="2013" name="Int. J. Syst. Evol. Microbiol.">
        <title>Methylophaga nitratireducenticrescens sp. nov. and Methylophaga frappieri sp. nov., isolated from the biofilm of the methanol-fed denitrification system treating the seawater at the Montreal Biodome.</title>
        <authorList>
            <person name="Villeneuve C."/>
            <person name="Martineau C."/>
            <person name="Mauffrey F."/>
            <person name="Villemur R."/>
        </authorList>
    </citation>
    <scope>NUCLEOTIDE SEQUENCE [LARGE SCALE GENOMIC DNA]</scope>
    <source>
        <strain evidence="10 11">JAM1</strain>
    </source>
</reference>
<evidence type="ECO:0000256" key="4">
    <source>
        <dbReference type="ARBA" id="ARBA00022603"/>
    </source>
</evidence>
<dbReference type="InterPro" id="IPR036388">
    <property type="entry name" value="WH-like_DNA-bd_sf"/>
</dbReference>
<dbReference type="PANTHER" id="PTHR10815:SF14">
    <property type="entry name" value="BIFUNCTIONAL TRANSCRIPTIONAL ACTIVATOR_DNA REPAIR ENZYME ADA"/>
    <property type="match status" value="1"/>
</dbReference>
<keyword evidence="11" id="KW-1185">Reference proteome</keyword>
<keyword evidence="5 10" id="KW-0808">Transferase</keyword>
<dbReference type="GO" id="GO:0003908">
    <property type="term" value="F:methylated-DNA-[protein]-cysteine S-methyltransferase activity"/>
    <property type="evidence" value="ECO:0007669"/>
    <property type="project" value="UniProtKB-EC"/>
</dbReference>
<dbReference type="PANTHER" id="PTHR10815">
    <property type="entry name" value="METHYLATED-DNA--PROTEIN-CYSTEINE METHYLTRANSFERASE"/>
    <property type="match status" value="1"/>
</dbReference>
<dbReference type="HOGENOM" id="CLU_000445_52_2_6"/>
<comment type="similarity">
    <text evidence="2">Belongs to the MGMT family.</text>
</comment>
<dbReference type="KEGG" id="mej:Q7A_2142"/>